<evidence type="ECO:0000256" key="10">
    <source>
        <dbReference type="ARBA" id="ARBA00023136"/>
    </source>
</evidence>
<dbReference type="InterPro" id="IPR005467">
    <property type="entry name" value="His_kinase_dom"/>
</dbReference>
<gene>
    <name evidence="14" type="ORF">QE399_002692</name>
</gene>
<evidence type="ECO:0000256" key="2">
    <source>
        <dbReference type="ARBA" id="ARBA00004370"/>
    </source>
</evidence>
<comment type="catalytic activity">
    <reaction evidence="1">
        <text>ATP + protein L-histidine = ADP + protein N-phospho-L-histidine.</text>
        <dbReference type="EC" id="2.7.13.3"/>
    </reaction>
</comment>
<feature type="domain" description="Histidine kinase" evidence="12">
    <location>
        <begin position="268"/>
        <end position="479"/>
    </location>
</feature>
<dbReference type="SUPFAM" id="SSF47384">
    <property type="entry name" value="Homodimeric domain of signal transducing histidine kinase"/>
    <property type="match status" value="1"/>
</dbReference>
<evidence type="ECO:0000256" key="1">
    <source>
        <dbReference type="ARBA" id="ARBA00000085"/>
    </source>
</evidence>
<keyword evidence="8 11" id="KW-1133">Transmembrane helix</keyword>
<dbReference type="PRINTS" id="PR00344">
    <property type="entry name" value="BCTRLSENSOR"/>
</dbReference>
<dbReference type="SMART" id="SM00387">
    <property type="entry name" value="HATPase_c"/>
    <property type="match status" value="1"/>
</dbReference>
<dbReference type="EC" id="2.7.13.3" evidence="3"/>
<dbReference type="PROSITE" id="PS50109">
    <property type="entry name" value="HIS_KIN"/>
    <property type="match status" value="1"/>
</dbReference>
<dbReference type="PANTHER" id="PTHR45436:SF1">
    <property type="entry name" value="SENSOR PROTEIN QSEC"/>
    <property type="match status" value="1"/>
</dbReference>
<evidence type="ECO:0000256" key="7">
    <source>
        <dbReference type="ARBA" id="ARBA00022777"/>
    </source>
</evidence>
<comment type="subcellular location">
    <subcellularLocation>
        <location evidence="2">Membrane</location>
    </subcellularLocation>
</comment>
<organism evidence="14 15">
    <name type="scientific">Paracidovorax wautersii</name>
    <dbReference type="NCBI Taxonomy" id="1177982"/>
    <lineage>
        <taxon>Bacteria</taxon>
        <taxon>Pseudomonadati</taxon>
        <taxon>Pseudomonadota</taxon>
        <taxon>Betaproteobacteria</taxon>
        <taxon>Burkholderiales</taxon>
        <taxon>Comamonadaceae</taxon>
        <taxon>Paracidovorax</taxon>
    </lineage>
</organism>
<dbReference type="CDD" id="cd00075">
    <property type="entry name" value="HATPase"/>
    <property type="match status" value="1"/>
</dbReference>
<accession>A0ABU1IEH8</accession>
<evidence type="ECO:0000259" key="13">
    <source>
        <dbReference type="PROSITE" id="PS50885"/>
    </source>
</evidence>
<sequence>MRAWPRAAPGRAQRPRSRSLRRQLLVGILVPVIVFIAYNTLSLYRQTLGSLHTAYDRTLLASTKSISEQLDVIGYDDLAELRATVPYSALETFEADNQSRMFYRVSNLHGELVSGFAELPAWRGTIPARPPYAALVDFYDDEFRGQPVRVAVLLQPVASPTGRGMAVIQVAETLELRQTLALQILWNTLARQALLVAVIALIVVVVVQRATRPVRQLSEHVQERPESDLRPLSAPAAPRELQPLIDATNGVMHRLSHLLEHQKRFVRDAAHQLRTPLAVLKVQVQSALRGDVAPGQALQEIGDTVDRATQLANQMLALAKVEQLRLQHTPPLTRMDEVLREVALELSPLIAQANLDFGIHTDATAVQAHDWMLRELSRNLLHNAIRYTPPGGSLTVDLRSDARHAALTLSDSGPGIDDELAARLFQPFSAGDIRTGSGLGLAICHEIVQALGGSIALTNRRASGQIAGLDAVVRLPLRPELPSPAAQSSP</sequence>
<dbReference type="InterPro" id="IPR036890">
    <property type="entry name" value="HATPase_C_sf"/>
</dbReference>
<evidence type="ECO:0000256" key="3">
    <source>
        <dbReference type="ARBA" id="ARBA00012438"/>
    </source>
</evidence>
<dbReference type="Proteomes" id="UP001267710">
    <property type="component" value="Unassembled WGS sequence"/>
</dbReference>
<keyword evidence="6 11" id="KW-0812">Transmembrane</keyword>
<dbReference type="Gene3D" id="3.30.565.10">
    <property type="entry name" value="Histidine kinase-like ATPase, C-terminal domain"/>
    <property type="match status" value="1"/>
</dbReference>
<feature type="domain" description="HAMP" evidence="13">
    <location>
        <begin position="208"/>
        <end position="260"/>
    </location>
</feature>
<name>A0ABU1IEH8_9BURK</name>
<dbReference type="Pfam" id="PF00512">
    <property type="entry name" value="HisKA"/>
    <property type="match status" value="1"/>
</dbReference>
<dbReference type="PANTHER" id="PTHR45436">
    <property type="entry name" value="SENSOR HISTIDINE KINASE YKOH"/>
    <property type="match status" value="1"/>
</dbReference>
<protein>
    <recommendedName>
        <fullName evidence="3">histidine kinase</fullName>
        <ecNumber evidence="3">2.7.13.3</ecNumber>
    </recommendedName>
</protein>
<evidence type="ECO:0000256" key="6">
    <source>
        <dbReference type="ARBA" id="ARBA00022692"/>
    </source>
</evidence>
<evidence type="ECO:0000313" key="15">
    <source>
        <dbReference type="Proteomes" id="UP001267710"/>
    </source>
</evidence>
<dbReference type="CDD" id="cd00082">
    <property type="entry name" value="HisKA"/>
    <property type="match status" value="1"/>
</dbReference>
<dbReference type="InterPro" id="IPR050428">
    <property type="entry name" value="TCS_sensor_his_kinase"/>
</dbReference>
<evidence type="ECO:0000313" key="14">
    <source>
        <dbReference type="EMBL" id="MDR6215003.1"/>
    </source>
</evidence>
<dbReference type="InterPro" id="IPR036097">
    <property type="entry name" value="HisK_dim/P_sf"/>
</dbReference>
<evidence type="ECO:0000256" key="5">
    <source>
        <dbReference type="ARBA" id="ARBA00022679"/>
    </source>
</evidence>
<comment type="caution">
    <text evidence="14">The sequence shown here is derived from an EMBL/GenBank/DDBJ whole genome shotgun (WGS) entry which is preliminary data.</text>
</comment>
<dbReference type="InterPro" id="IPR013727">
    <property type="entry name" value="2CSK_N"/>
</dbReference>
<dbReference type="InterPro" id="IPR003660">
    <property type="entry name" value="HAMP_dom"/>
</dbReference>
<proteinExistence type="predicted"/>
<keyword evidence="5 14" id="KW-0808">Transferase</keyword>
<dbReference type="InterPro" id="IPR003594">
    <property type="entry name" value="HATPase_dom"/>
</dbReference>
<dbReference type="GO" id="GO:0004673">
    <property type="term" value="F:protein histidine kinase activity"/>
    <property type="evidence" value="ECO:0007669"/>
    <property type="project" value="UniProtKB-EC"/>
</dbReference>
<keyword evidence="10 11" id="KW-0472">Membrane</keyword>
<dbReference type="SUPFAM" id="SSF55874">
    <property type="entry name" value="ATPase domain of HSP90 chaperone/DNA topoisomerase II/histidine kinase"/>
    <property type="match status" value="1"/>
</dbReference>
<keyword evidence="7 14" id="KW-0418">Kinase</keyword>
<evidence type="ECO:0000259" key="12">
    <source>
        <dbReference type="PROSITE" id="PS50109"/>
    </source>
</evidence>
<dbReference type="EMBL" id="JAVIZX010000001">
    <property type="protein sequence ID" value="MDR6215003.1"/>
    <property type="molecule type" value="Genomic_DNA"/>
</dbReference>
<evidence type="ECO:0000256" key="8">
    <source>
        <dbReference type="ARBA" id="ARBA00022989"/>
    </source>
</evidence>
<dbReference type="Pfam" id="PF08521">
    <property type="entry name" value="2CSK_N"/>
    <property type="match status" value="1"/>
</dbReference>
<dbReference type="Pfam" id="PF02518">
    <property type="entry name" value="HATPase_c"/>
    <property type="match status" value="1"/>
</dbReference>
<keyword evidence="9" id="KW-0902">Two-component regulatory system</keyword>
<keyword evidence="4" id="KW-0597">Phosphoprotein</keyword>
<dbReference type="PROSITE" id="PS50885">
    <property type="entry name" value="HAMP"/>
    <property type="match status" value="1"/>
</dbReference>
<feature type="transmembrane region" description="Helical" evidence="11">
    <location>
        <begin position="24"/>
        <end position="41"/>
    </location>
</feature>
<dbReference type="InterPro" id="IPR004358">
    <property type="entry name" value="Sig_transdc_His_kin-like_C"/>
</dbReference>
<evidence type="ECO:0000256" key="11">
    <source>
        <dbReference type="SAM" id="Phobius"/>
    </source>
</evidence>
<keyword evidence="15" id="KW-1185">Reference proteome</keyword>
<dbReference type="InterPro" id="IPR003661">
    <property type="entry name" value="HisK_dim/P_dom"/>
</dbReference>
<dbReference type="Gene3D" id="1.10.287.130">
    <property type="match status" value="1"/>
</dbReference>
<dbReference type="RefSeq" id="WP_309829297.1">
    <property type="nucleotide sequence ID" value="NZ_JAVIZX010000001.1"/>
</dbReference>
<evidence type="ECO:0000256" key="4">
    <source>
        <dbReference type="ARBA" id="ARBA00022553"/>
    </source>
</evidence>
<evidence type="ECO:0000256" key="9">
    <source>
        <dbReference type="ARBA" id="ARBA00023012"/>
    </source>
</evidence>
<dbReference type="SMART" id="SM00388">
    <property type="entry name" value="HisKA"/>
    <property type="match status" value="1"/>
</dbReference>
<reference evidence="14 15" key="1">
    <citation type="submission" date="2023-08" db="EMBL/GenBank/DDBJ databases">
        <title>Functional and genomic diversity of the sorghum phyllosphere microbiome.</title>
        <authorList>
            <person name="Shade A."/>
        </authorList>
    </citation>
    <scope>NUCLEOTIDE SEQUENCE [LARGE SCALE GENOMIC DNA]</scope>
    <source>
        <strain evidence="14 15">SORGH_AS_0335</strain>
    </source>
</reference>